<dbReference type="OrthoDB" id="9797023at2"/>
<evidence type="ECO:0000256" key="2">
    <source>
        <dbReference type="RuleBase" id="RU003875"/>
    </source>
</evidence>
<organism evidence="4 5">
    <name type="scientific">Flavobacterium fryxellicola</name>
    <dbReference type="NCBI Taxonomy" id="249352"/>
    <lineage>
        <taxon>Bacteria</taxon>
        <taxon>Pseudomonadati</taxon>
        <taxon>Bacteroidota</taxon>
        <taxon>Flavobacteriia</taxon>
        <taxon>Flavobacteriales</taxon>
        <taxon>Flavobacteriaceae</taxon>
        <taxon>Flavobacterium</taxon>
    </lineage>
</organism>
<dbReference type="PRINTS" id="PR01346">
    <property type="entry name" value="HELNAPAPROT"/>
</dbReference>
<dbReference type="Proteomes" id="UP000077164">
    <property type="component" value="Unassembled WGS sequence"/>
</dbReference>
<evidence type="ECO:0000256" key="1">
    <source>
        <dbReference type="ARBA" id="ARBA00009497"/>
    </source>
</evidence>
<evidence type="ECO:0000313" key="4">
    <source>
        <dbReference type="EMBL" id="OAB29454.1"/>
    </source>
</evidence>
<dbReference type="SUPFAM" id="SSF47240">
    <property type="entry name" value="Ferritin-like"/>
    <property type="match status" value="1"/>
</dbReference>
<dbReference type="Gene3D" id="1.20.1260.10">
    <property type="match status" value="1"/>
</dbReference>
<comment type="caution">
    <text evidence="4">The sequence shown here is derived from an EMBL/GenBank/DDBJ whole genome shotgun (WGS) entry which is preliminary data.</text>
</comment>
<dbReference type="InterPro" id="IPR008331">
    <property type="entry name" value="Ferritin_DPS_dom"/>
</dbReference>
<comment type="similarity">
    <text evidence="1 2">Belongs to the Dps family.</text>
</comment>
<accession>A0A167YIM2</accession>
<feature type="domain" description="Ferritin/DPS" evidence="3">
    <location>
        <begin position="18"/>
        <end position="157"/>
    </location>
</feature>
<dbReference type="PANTHER" id="PTHR42932">
    <property type="entry name" value="GENERAL STRESS PROTEIN 20U"/>
    <property type="match status" value="1"/>
</dbReference>
<keyword evidence="5" id="KW-1185">Reference proteome</keyword>
<dbReference type="InterPro" id="IPR002177">
    <property type="entry name" value="DPS_DNA-bd"/>
</dbReference>
<dbReference type="RefSeq" id="WP_066077425.1">
    <property type="nucleotide sequence ID" value="NZ_FRDK01000006.1"/>
</dbReference>
<dbReference type="Pfam" id="PF00210">
    <property type="entry name" value="Ferritin"/>
    <property type="match status" value="1"/>
</dbReference>
<evidence type="ECO:0000313" key="5">
    <source>
        <dbReference type="Proteomes" id="UP000077164"/>
    </source>
</evidence>
<gene>
    <name evidence="4" type="ORF">FBFR_04045</name>
</gene>
<dbReference type="PROSITE" id="PS00818">
    <property type="entry name" value="DPS_1"/>
    <property type="match status" value="1"/>
</dbReference>
<proteinExistence type="inferred from homology"/>
<dbReference type="STRING" id="249352.SAMN05444395_10674"/>
<dbReference type="PANTHER" id="PTHR42932:SF3">
    <property type="entry name" value="DNA PROTECTION DURING STARVATION PROTEIN"/>
    <property type="match status" value="1"/>
</dbReference>
<dbReference type="GO" id="GO:0016722">
    <property type="term" value="F:oxidoreductase activity, acting on metal ions"/>
    <property type="evidence" value="ECO:0007669"/>
    <property type="project" value="InterPro"/>
</dbReference>
<name>A0A167YIM2_9FLAO</name>
<dbReference type="InterPro" id="IPR009078">
    <property type="entry name" value="Ferritin-like_SF"/>
</dbReference>
<dbReference type="InterPro" id="IPR012347">
    <property type="entry name" value="Ferritin-like"/>
</dbReference>
<protein>
    <submittedName>
        <fullName evidence="4">DNA starvation/stationary phase protection protein</fullName>
    </submittedName>
</protein>
<dbReference type="InterPro" id="IPR023188">
    <property type="entry name" value="DPS_DNA-bd_CS"/>
</dbReference>
<dbReference type="EMBL" id="LVJE01000008">
    <property type="protein sequence ID" value="OAB29454.1"/>
    <property type="molecule type" value="Genomic_DNA"/>
</dbReference>
<dbReference type="PIRSF" id="PIRSF005900">
    <property type="entry name" value="Dps"/>
    <property type="match status" value="1"/>
</dbReference>
<reference evidence="4 5" key="1">
    <citation type="submission" date="2016-03" db="EMBL/GenBank/DDBJ databases">
        <title>Draft genome sequence of Flavobacterium fryxellicola DSM 16209.</title>
        <authorList>
            <person name="Shin S.-K."/>
            <person name="Yi H."/>
        </authorList>
    </citation>
    <scope>NUCLEOTIDE SEQUENCE [LARGE SCALE GENOMIC DNA]</scope>
    <source>
        <strain evidence="4 5">DSM 16209</strain>
    </source>
</reference>
<dbReference type="CDD" id="cd01043">
    <property type="entry name" value="DPS"/>
    <property type="match status" value="1"/>
</dbReference>
<dbReference type="GO" id="GO:0008199">
    <property type="term" value="F:ferric iron binding"/>
    <property type="evidence" value="ECO:0007669"/>
    <property type="project" value="InterPro"/>
</dbReference>
<evidence type="ECO:0000259" key="3">
    <source>
        <dbReference type="Pfam" id="PF00210"/>
    </source>
</evidence>
<sequence length="157" mass="18005">MKLQIGITEAHLKNSISILSAILANEMTLYIKLRKFHWNVSGQSFMELHKLFEGQYTQLEVSIDETAERISKLGGKTIGTMKEFSELTIIKESPNQYPAQKEMLKELLEDHETVIVQLRKDVDVCADENKDAGTADFLTGLMQDHETMAWALRRYLE</sequence>
<dbReference type="AlphaFoldDB" id="A0A167YIM2"/>